<keyword evidence="5 6" id="KW-0046">Antibiotic resistance</keyword>
<feature type="chain" id="PRO_5046962946" description="Beta-lactamase" evidence="7">
    <location>
        <begin position="26"/>
        <end position="394"/>
    </location>
</feature>
<evidence type="ECO:0000256" key="2">
    <source>
        <dbReference type="ARBA" id="ARBA00007840"/>
    </source>
</evidence>
<dbReference type="GO" id="GO:0008800">
    <property type="term" value="F:beta-lactamase activity"/>
    <property type="evidence" value="ECO:0007669"/>
    <property type="project" value="UniProtKB-EC"/>
</dbReference>
<organism evidence="9 10">
    <name type="scientific">Herbaspirillum hiltneri N3</name>
    <dbReference type="NCBI Taxonomy" id="1262470"/>
    <lineage>
        <taxon>Bacteria</taxon>
        <taxon>Pseudomonadati</taxon>
        <taxon>Pseudomonadota</taxon>
        <taxon>Betaproteobacteria</taxon>
        <taxon>Burkholderiales</taxon>
        <taxon>Oxalobacteraceae</taxon>
        <taxon>Herbaspirillum</taxon>
    </lineage>
</organism>
<dbReference type="EC" id="3.5.2.6" evidence="3 6"/>
<keyword evidence="4 6" id="KW-0378">Hydrolase</keyword>
<dbReference type="InterPro" id="IPR050491">
    <property type="entry name" value="AmpC-like"/>
</dbReference>
<dbReference type="RefSeq" id="WP_053194697.1">
    <property type="nucleotide sequence ID" value="NZ_CP011409.1"/>
</dbReference>
<evidence type="ECO:0000313" key="10">
    <source>
        <dbReference type="Proteomes" id="UP000063429"/>
    </source>
</evidence>
<evidence type="ECO:0000256" key="7">
    <source>
        <dbReference type="SAM" id="SignalP"/>
    </source>
</evidence>
<dbReference type="Gene3D" id="3.40.710.10">
    <property type="entry name" value="DD-peptidase/beta-lactamase superfamily"/>
    <property type="match status" value="1"/>
</dbReference>
<dbReference type="Pfam" id="PF00144">
    <property type="entry name" value="Beta-lactamase"/>
    <property type="match status" value="1"/>
</dbReference>
<keyword evidence="7" id="KW-0732">Signal</keyword>
<feature type="signal peptide" evidence="7">
    <location>
        <begin position="1"/>
        <end position="25"/>
    </location>
</feature>
<dbReference type="SUPFAM" id="SSF56601">
    <property type="entry name" value="beta-lactamase/transpeptidase-like"/>
    <property type="match status" value="1"/>
</dbReference>
<evidence type="ECO:0000256" key="4">
    <source>
        <dbReference type="ARBA" id="ARBA00022801"/>
    </source>
</evidence>
<dbReference type="PROSITE" id="PS00336">
    <property type="entry name" value="BETA_LACTAMASE_C"/>
    <property type="match status" value="1"/>
</dbReference>
<protein>
    <recommendedName>
        <fullName evidence="3 6">Beta-lactamase</fullName>
        <ecNumber evidence="3 6">3.5.2.6</ecNumber>
    </recommendedName>
</protein>
<dbReference type="EMBL" id="CP011409">
    <property type="protein sequence ID" value="AKZ61282.1"/>
    <property type="molecule type" value="Genomic_DNA"/>
</dbReference>
<keyword evidence="10" id="KW-1185">Reference proteome</keyword>
<evidence type="ECO:0000256" key="3">
    <source>
        <dbReference type="ARBA" id="ARBA00012865"/>
    </source>
</evidence>
<dbReference type="InterPro" id="IPR012338">
    <property type="entry name" value="Beta-lactam/transpept-like"/>
</dbReference>
<dbReference type="PROSITE" id="PS51257">
    <property type="entry name" value="PROKAR_LIPOPROTEIN"/>
    <property type="match status" value="1"/>
</dbReference>
<evidence type="ECO:0000256" key="5">
    <source>
        <dbReference type="ARBA" id="ARBA00023251"/>
    </source>
</evidence>
<dbReference type="GO" id="GO:0004180">
    <property type="term" value="F:carboxypeptidase activity"/>
    <property type="evidence" value="ECO:0007669"/>
    <property type="project" value="UniProtKB-KW"/>
</dbReference>
<evidence type="ECO:0000256" key="1">
    <source>
        <dbReference type="ARBA" id="ARBA00001526"/>
    </source>
</evidence>
<keyword evidence="9" id="KW-0121">Carboxypeptidase</keyword>
<evidence type="ECO:0000256" key="6">
    <source>
        <dbReference type="RuleBase" id="RU361140"/>
    </source>
</evidence>
<proteinExistence type="inferred from homology"/>
<dbReference type="InterPro" id="IPR001466">
    <property type="entry name" value="Beta-lactam-related"/>
</dbReference>
<accession>A0ABN4HRK5</accession>
<dbReference type="NCBIfam" id="NF033085">
    <property type="entry name" value="bla_class_C"/>
    <property type="match status" value="1"/>
</dbReference>
<gene>
    <name evidence="9" type="primary">ampC</name>
    <name evidence="9" type="ORF">F506_00130</name>
</gene>
<comment type="similarity">
    <text evidence="2 6">Belongs to the class-C beta-lactamase family.</text>
</comment>
<dbReference type="InterPro" id="IPR001586">
    <property type="entry name" value="Beta-lactam_class-C_AS"/>
</dbReference>
<dbReference type="PANTHER" id="PTHR46825:SF8">
    <property type="entry name" value="BETA-LACTAMASE-RELATED"/>
    <property type="match status" value="1"/>
</dbReference>
<evidence type="ECO:0000259" key="8">
    <source>
        <dbReference type="Pfam" id="PF00144"/>
    </source>
</evidence>
<dbReference type="InterPro" id="IPR058136">
    <property type="entry name" value="AmpC"/>
</dbReference>
<dbReference type="PANTHER" id="PTHR46825">
    <property type="entry name" value="D-ALANYL-D-ALANINE-CARBOXYPEPTIDASE/ENDOPEPTIDASE AMPH"/>
    <property type="match status" value="1"/>
</dbReference>
<evidence type="ECO:0000313" key="9">
    <source>
        <dbReference type="EMBL" id="AKZ61282.1"/>
    </source>
</evidence>
<keyword evidence="9" id="KW-0645">Protease</keyword>
<reference evidence="10" key="1">
    <citation type="journal article" date="2015" name="Genome Announc.">
        <title>Complete Genome Sequence of Herbaspirillum hiltneri N3 (DSM 17495), Isolated from Surface-Sterilized Wheat Roots.</title>
        <authorList>
            <person name="Guizelini D."/>
            <person name="Saizaki P.M."/>
            <person name="Coimbra N.A."/>
            <person name="Weiss V.A."/>
            <person name="Faoro H."/>
            <person name="Sfeir M.Z."/>
            <person name="Baura V.A."/>
            <person name="Monteiro R.A."/>
            <person name="Chubatsu L.S."/>
            <person name="Souza E.M."/>
            <person name="Cruz L.M."/>
            <person name="Pedrosa F.O."/>
            <person name="Raittz R.T."/>
            <person name="Marchaukoski J.N."/>
            <person name="Steffens M.B."/>
        </authorList>
    </citation>
    <scope>NUCLEOTIDE SEQUENCE [LARGE SCALE GENOMIC DNA]</scope>
    <source>
        <strain evidence="10">N3</strain>
    </source>
</reference>
<comment type="catalytic activity">
    <reaction evidence="1 6">
        <text>a beta-lactam + H2O = a substituted beta-amino acid</text>
        <dbReference type="Rhea" id="RHEA:20401"/>
        <dbReference type="ChEBI" id="CHEBI:15377"/>
        <dbReference type="ChEBI" id="CHEBI:35627"/>
        <dbReference type="ChEBI" id="CHEBI:140347"/>
        <dbReference type="EC" id="3.5.2.6"/>
    </reaction>
</comment>
<dbReference type="Proteomes" id="UP000063429">
    <property type="component" value="Chromosome"/>
</dbReference>
<feature type="domain" description="Beta-lactamase-related" evidence="8">
    <location>
        <begin position="38"/>
        <end position="383"/>
    </location>
</feature>
<name>A0ABN4HRK5_9BURK</name>
<sequence length="394" mass="42457">MYRQAINTLRIAAALSLLAGCSSYASPSADRPEIQGMVDAAVRPLMEKYVIPGMAVAVSVDGKNYFYNYGVASKSDGQPVSNTTLFEIGSLSKTLTATLASYAQVNGQLSLSDSVSRHLPYLKGGSFDNISLMNLGTHTAGDFPLQLPDEVSNEQQLMDYYKNWKPTHAAGTFRNYSNPGIGLLGVVTAKSMGVPFADAMEKTLFPQLGMTHSYVRVPAGQMKNYAQGYNKAGAPVRVNPGMLADEAYGVKTNTHDLIRFIDANMGLVKLDPKLQQAVTDTHTGYFKAGEITQDLIWEQYPDTAPLSRLLAGNANQMVYQGVTAVKLAPPLPPQADVLLNKTGSTGGFGAYALYAPARKIGIVILANRNYPNDERVTAAYRILTGLGARDAARR</sequence>